<dbReference type="EMBL" id="DF237267">
    <property type="protein sequence ID" value="GAQ86880.1"/>
    <property type="molecule type" value="Genomic_DNA"/>
</dbReference>
<dbReference type="Pfam" id="PF03018">
    <property type="entry name" value="Dirigent"/>
    <property type="match status" value="1"/>
</dbReference>
<organism evidence="5 6">
    <name type="scientific">Klebsormidium nitens</name>
    <name type="common">Green alga</name>
    <name type="synonym">Ulothrix nitens</name>
    <dbReference type="NCBI Taxonomy" id="105231"/>
    <lineage>
        <taxon>Eukaryota</taxon>
        <taxon>Viridiplantae</taxon>
        <taxon>Streptophyta</taxon>
        <taxon>Klebsormidiophyceae</taxon>
        <taxon>Klebsormidiales</taxon>
        <taxon>Klebsormidiaceae</taxon>
        <taxon>Klebsormidium</taxon>
    </lineage>
</organism>
<dbReference type="InterPro" id="IPR034871">
    <property type="entry name" value="Allene_oxi_cyc_sf"/>
</dbReference>
<keyword evidence="3 4" id="KW-0964">Secreted</keyword>
<dbReference type="OrthoDB" id="674745at2759"/>
<name>A0A1Y1I7F5_KLENI</name>
<comment type="similarity">
    <text evidence="1 4">Belongs to the plant dirigent protein family.</text>
</comment>
<dbReference type="Gene3D" id="2.40.480.10">
    <property type="entry name" value="Allene oxide cyclase-like"/>
    <property type="match status" value="1"/>
</dbReference>
<dbReference type="GO" id="GO:0009699">
    <property type="term" value="P:phenylpropanoid biosynthetic process"/>
    <property type="evidence" value="ECO:0007669"/>
    <property type="project" value="UniProtKB-ARBA"/>
</dbReference>
<comment type="subcellular location">
    <subcellularLocation>
        <location evidence="4">Secreted</location>
        <location evidence="4">Extracellular space</location>
        <location evidence="4">Apoplast</location>
    </subcellularLocation>
</comment>
<accession>A0A1Y1I7F5</accession>
<comment type="subunit">
    <text evidence="2 4">Homodimer.</text>
</comment>
<evidence type="ECO:0000256" key="4">
    <source>
        <dbReference type="RuleBase" id="RU363099"/>
    </source>
</evidence>
<dbReference type="InterPro" id="IPR044859">
    <property type="entry name" value="Allene_oxi_cyc_Dirigent"/>
</dbReference>
<keyword evidence="6" id="KW-1185">Reference proteome</keyword>
<keyword evidence="4" id="KW-0732">Signal</keyword>
<feature type="signal peptide" evidence="4">
    <location>
        <begin position="1"/>
        <end position="18"/>
    </location>
</feature>
<reference evidence="5 6" key="1">
    <citation type="journal article" date="2014" name="Nat. Commun.">
        <title>Klebsormidium flaccidum genome reveals primary factors for plant terrestrial adaptation.</title>
        <authorList>
            <person name="Hori K."/>
            <person name="Maruyama F."/>
            <person name="Fujisawa T."/>
            <person name="Togashi T."/>
            <person name="Yamamoto N."/>
            <person name="Seo M."/>
            <person name="Sato S."/>
            <person name="Yamada T."/>
            <person name="Mori H."/>
            <person name="Tajima N."/>
            <person name="Moriyama T."/>
            <person name="Ikeuchi M."/>
            <person name="Watanabe M."/>
            <person name="Wada H."/>
            <person name="Kobayashi K."/>
            <person name="Saito M."/>
            <person name="Masuda T."/>
            <person name="Sasaki-Sekimoto Y."/>
            <person name="Mashiguchi K."/>
            <person name="Awai K."/>
            <person name="Shimojima M."/>
            <person name="Masuda S."/>
            <person name="Iwai M."/>
            <person name="Nobusawa T."/>
            <person name="Narise T."/>
            <person name="Kondo S."/>
            <person name="Saito H."/>
            <person name="Sato R."/>
            <person name="Murakawa M."/>
            <person name="Ihara Y."/>
            <person name="Oshima-Yamada Y."/>
            <person name="Ohtaka K."/>
            <person name="Satoh M."/>
            <person name="Sonobe K."/>
            <person name="Ishii M."/>
            <person name="Ohtani R."/>
            <person name="Kanamori-Sato M."/>
            <person name="Honoki R."/>
            <person name="Miyazaki D."/>
            <person name="Mochizuki H."/>
            <person name="Umetsu J."/>
            <person name="Higashi K."/>
            <person name="Shibata D."/>
            <person name="Kamiya Y."/>
            <person name="Sato N."/>
            <person name="Nakamura Y."/>
            <person name="Tabata S."/>
            <person name="Ida S."/>
            <person name="Kurokawa K."/>
            <person name="Ohta H."/>
        </authorList>
    </citation>
    <scope>NUCLEOTIDE SEQUENCE [LARGE SCALE GENOMIC DNA]</scope>
    <source>
        <strain evidence="5 6">NIES-2285</strain>
    </source>
</reference>
<evidence type="ECO:0000313" key="5">
    <source>
        <dbReference type="EMBL" id="GAQ86880.1"/>
    </source>
</evidence>
<dbReference type="AlphaFoldDB" id="A0A1Y1I7F5"/>
<dbReference type="GO" id="GO:0046423">
    <property type="term" value="F:allene-oxide cyclase activity"/>
    <property type="evidence" value="ECO:0007669"/>
    <property type="project" value="InterPro"/>
</dbReference>
<dbReference type="GO" id="GO:0009695">
    <property type="term" value="P:jasmonic acid biosynthetic process"/>
    <property type="evidence" value="ECO:0007669"/>
    <property type="project" value="InterPro"/>
</dbReference>
<dbReference type="GO" id="GO:0048046">
    <property type="term" value="C:apoplast"/>
    <property type="evidence" value="ECO:0007669"/>
    <property type="project" value="UniProtKB-SubCell"/>
</dbReference>
<gene>
    <name evidence="5" type="ORF">KFL_003180010</name>
</gene>
<evidence type="ECO:0000256" key="2">
    <source>
        <dbReference type="ARBA" id="ARBA00011738"/>
    </source>
</evidence>
<keyword evidence="4" id="KW-0052">Apoplast</keyword>
<protein>
    <recommendedName>
        <fullName evidence="4">Dirigent protein</fullName>
    </recommendedName>
</protein>
<evidence type="ECO:0000313" key="6">
    <source>
        <dbReference type="Proteomes" id="UP000054558"/>
    </source>
</evidence>
<proteinExistence type="inferred from homology"/>
<dbReference type="InterPro" id="IPR004265">
    <property type="entry name" value="Dirigent"/>
</dbReference>
<sequence>MLALFSLLLAGVRARALADGFEEKLEYKQFRLQLREIATPQSQANNGTNFGDIQWFNNEVQDFNTGERLGFDQGIATYTQSLNPKTGSYKLETEFSFILKKGSFTVTGLYENTPTDLAVVGGTGIYTGATGVARQSTLTDNGNGFATYGYNVEFFALPGIRLEALKAKH</sequence>
<dbReference type="Proteomes" id="UP000054558">
    <property type="component" value="Unassembled WGS sequence"/>
</dbReference>
<dbReference type="SUPFAM" id="SSF141493">
    <property type="entry name" value="Allene oxide cyclase-like"/>
    <property type="match status" value="1"/>
</dbReference>
<evidence type="ECO:0000256" key="3">
    <source>
        <dbReference type="ARBA" id="ARBA00022525"/>
    </source>
</evidence>
<comment type="function">
    <text evidence="4">Dirigent proteins impart stereoselectivity on the phenoxy radical-coupling reaction, yielding optically active lignans from two molecules of coniferyl alcohol in the biosynthesis of lignans, flavonolignans, and alkaloids and thus plays a central role in plant secondary metabolism.</text>
</comment>
<feature type="chain" id="PRO_5011825315" description="Dirigent protein" evidence="4">
    <location>
        <begin position="19"/>
        <end position="169"/>
    </location>
</feature>
<evidence type="ECO:0000256" key="1">
    <source>
        <dbReference type="ARBA" id="ARBA00010746"/>
    </source>
</evidence>